<dbReference type="Gene3D" id="3.30.56.10">
    <property type="match status" value="2"/>
</dbReference>
<dbReference type="InterPro" id="IPR036690">
    <property type="entry name" value="Fdx_antiC-bd_sf"/>
</dbReference>
<evidence type="ECO:0000256" key="15">
    <source>
        <dbReference type="HAMAP-Rule" id="MF_00283"/>
    </source>
</evidence>
<feature type="binding site" evidence="15">
    <location>
        <position position="461"/>
    </location>
    <ligand>
        <name>Mg(2+)</name>
        <dbReference type="ChEBI" id="CHEBI:18420"/>
        <note>shared with alpha subunit</note>
    </ligand>
</feature>
<evidence type="ECO:0000256" key="8">
    <source>
        <dbReference type="ARBA" id="ARBA00022741"/>
    </source>
</evidence>
<dbReference type="SUPFAM" id="SSF46955">
    <property type="entry name" value="Putative DNA-binding domain"/>
    <property type="match status" value="1"/>
</dbReference>
<sequence>MIVATHLLEEFIDISHLDIQEICKVLDNIGLEVESLTRVQMPRNVVVGKVLEKNPHPDADKLSVCQVDVGKECLQIVCGAKNVDTDQFVAVALKGARLEFDGRVLEIGESKLRGVNSYGMLCSSTELGLGKINEGIMLLDHSIGELDLGRELCDYESFQGYNLEISLTPNRGDCLCVLGIARELKAYFGLKLKKSREYMSTNQIGVGRKFQVAMENKISASLFYKVVDFESKTLPLKLGLALANAGILKKGILENYLAYITYMTGVILNAYEADALRKDQNQANEILWLHVREDEKGFETIYAEERLSNIGIGNVIHQDIDHAKTIVFEASYIPPTKISKLLHTYKDFPHDKELVYKTTRGSNPDLHMGMNYLCLLLGAHNDCFIYNGMQEVKQDAAPNIIRTQFSNISSIIGAEIDGEIMSEILKRLDFYLEVKANDDSFSIVVPGYRHDVFTEQDLAEEILRIYGVDKIPAVPHKMSEISKITPVCTTYKNQRALISRALANGFLECIHYLFYQKERLHALGFPTLREEKELLNPITSELNTLRTSLLPALLDSVARNQNYGYRNIKLCEIGSVYDRERTESTKIAFVVSGCLEGEIFPHPKGVKWDFYTFARVISQIMGEFTLQKSSQALPHVFHPYQSAEVLRDGKKLGIIAKLHPSIAKELEIQNAFICELDVDAFLLEHPLFSPFSKLPTSQRDLTVLIDRDIAFGNIRDVLMSARILHLKNLYPMDIFSENETQIALSIRVEIVPLENNLREEDIQAIMQKILEILEENFGAKLK</sequence>
<feature type="binding site" evidence="15">
    <location>
        <position position="460"/>
    </location>
    <ligand>
        <name>Mg(2+)</name>
        <dbReference type="ChEBI" id="CHEBI:18420"/>
        <note>shared with alpha subunit</note>
    </ligand>
</feature>
<protein>
    <recommendedName>
        <fullName evidence="15">Phenylalanine--tRNA ligase beta subunit</fullName>
        <ecNumber evidence="15">6.1.1.20</ecNumber>
    </recommendedName>
    <alternativeName>
        <fullName evidence="15">Phenylalanyl-tRNA synthetase beta subunit</fullName>
        <shortName evidence="15">PheRS</shortName>
    </alternativeName>
</protein>
<comment type="subunit">
    <text evidence="3 15">Tetramer of two alpha and two beta subunits.</text>
</comment>
<dbReference type="Pfam" id="PF03484">
    <property type="entry name" value="B5"/>
    <property type="match status" value="1"/>
</dbReference>
<dbReference type="PROSITE" id="PS50886">
    <property type="entry name" value="TRBD"/>
    <property type="match status" value="1"/>
</dbReference>
<dbReference type="PANTHER" id="PTHR10947:SF0">
    <property type="entry name" value="PHENYLALANINE--TRNA LIGASE BETA SUBUNIT"/>
    <property type="match status" value="1"/>
</dbReference>
<dbReference type="GO" id="GO:0004826">
    <property type="term" value="F:phenylalanine-tRNA ligase activity"/>
    <property type="evidence" value="ECO:0007669"/>
    <property type="project" value="UniProtKB-UniRule"/>
</dbReference>
<dbReference type="InterPro" id="IPR002547">
    <property type="entry name" value="tRNA-bd_dom"/>
</dbReference>
<feature type="domain" description="FDX-ACB" evidence="18">
    <location>
        <begin position="692"/>
        <end position="782"/>
    </location>
</feature>
<comment type="cofactor">
    <cofactor evidence="15">
        <name>Mg(2+)</name>
        <dbReference type="ChEBI" id="CHEBI:18420"/>
    </cofactor>
    <text evidence="15">Binds 2 magnesium ions per tetramer.</text>
</comment>
<dbReference type="eggNOG" id="COG0072">
    <property type="taxonomic scope" value="Bacteria"/>
</dbReference>
<comment type="subcellular location">
    <subcellularLocation>
        <location evidence="1 15">Cytoplasm</location>
    </subcellularLocation>
</comment>
<dbReference type="InterPro" id="IPR009061">
    <property type="entry name" value="DNA-bd_dom_put_sf"/>
</dbReference>
<comment type="catalytic activity">
    <reaction evidence="14 15">
        <text>tRNA(Phe) + L-phenylalanine + ATP = L-phenylalanyl-tRNA(Phe) + AMP + diphosphate + H(+)</text>
        <dbReference type="Rhea" id="RHEA:19413"/>
        <dbReference type="Rhea" id="RHEA-COMP:9668"/>
        <dbReference type="Rhea" id="RHEA-COMP:9699"/>
        <dbReference type="ChEBI" id="CHEBI:15378"/>
        <dbReference type="ChEBI" id="CHEBI:30616"/>
        <dbReference type="ChEBI" id="CHEBI:33019"/>
        <dbReference type="ChEBI" id="CHEBI:58095"/>
        <dbReference type="ChEBI" id="CHEBI:78442"/>
        <dbReference type="ChEBI" id="CHEBI:78531"/>
        <dbReference type="ChEBI" id="CHEBI:456215"/>
        <dbReference type="EC" id="6.1.1.20"/>
    </reaction>
</comment>
<dbReference type="EMBL" id="FN555004">
    <property type="protein sequence ID" value="CBG39319.1"/>
    <property type="molecule type" value="Genomic_DNA"/>
</dbReference>
<dbReference type="InterPro" id="IPR005121">
    <property type="entry name" value="Fdx_antiC-bd"/>
</dbReference>
<evidence type="ECO:0000256" key="11">
    <source>
        <dbReference type="ARBA" id="ARBA00022884"/>
    </source>
</evidence>
<dbReference type="STRING" id="679897.HMU00550"/>
<dbReference type="Gene3D" id="2.40.50.140">
    <property type="entry name" value="Nucleic acid-binding proteins"/>
    <property type="match status" value="1"/>
</dbReference>
<evidence type="ECO:0000256" key="14">
    <source>
        <dbReference type="ARBA" id="ARBA00049255"/>
    </source>
</evidence>
<dbReference type="GO" id="GO:0005524">
    <property type="term" value="F:ATP binding"/>
    <property type="evidence" value="ECO:0007669"/>
    <property type="project" value="UniProtKB-UniRule"/>
</dbReference>
<dbReference type="PANTHER" id="PTHR10947">
    <property type="entry name" value="PHENYLALANYL-TRNA SYNTHETASE BETA CHAIN AND LEUCINE-RICH REPEAT-CONTAINING PROTEIN 47"/>
    <property type="match status" value="1"/>
</dbReference>
<dbReference type="SUPFAM" id="SSF54991">
    <property type="entry name" value="Anticodon-binding domain of PheRS"/>
    <property type="match status" value="1"/>
</dbReference>
<gene>
    <name evidence="15 20" type="primary">pheT</name>
    <name evidence="20" type="ordered locus">HMU00550</name>
</gene>
<evidence type="ECO:0000256" key="10">
    <source>
        <dbReference type="ARBA" id="ARBA00022842"/>
    </source>
</evidence>
<dbReference type="CDD" id="cd02796">
    <property type="entry name" value="tRNA_bind_bactPheRS"/>
    <property type="match status" value="1"/>
</dbReference>
<dbReference type="Gene3D" id="3.30.930.10">
    <property type="entry name" value="Bira Bifunctional Protein, Domain 2"/>
    <property type="match status" value="1"/>
</dbReference>
<evidence type="ECO:0000313" key="21">
    <source>
        <dbReference type="Proteomes" id="UP000001522"/>
    </source>
</evidence>
<dbReference type="EC" id="6.1.1.20" evidence="15"/>
<evidence type="ECO:0000259" key="19">
    <source>
        <dbReference type="PROSITE" id="PS51483"/>
    </source>
</evidence>
<dbReference type="InterPro" id="IPR045060">
    <property type="entry name" value="Phe-tRNA-ligase_IIc_bsu"/>
</dbReference>
<dbReference type="SMART" id="SM00896">
    <property type="entry name" value="FDX-ACB"/>
    <property type="match status" value="1"/>
</dbReference>
<proteinExistence type="inferred from homology"/>
<dbReference type="InterPro" id="IPR041616">
    <property type="entry name" value="PheRS_beta_core"/>
</dbReference>
<keyword evidence="13 15" id="KW-0030">Aminoacyl-tRNA synthetase</keyword>
<dbReference type="GO" id="GO:0000049">
    <property type="term" value="F:tRNA binding"/>
    <property type="evidence" value="ECO:0007669"/>
    <property type="project" value="UniProtKB-UniRule"/>
</dbReference>
<dbReference type="AlphaFoldDB" id="D3UFP8"/>
<dbReference type="HAMAP" id="MF_00283">
    <property type="entry name" value="Phe_tRNA_synth_beta1"/>
    <property type="match status" value="1"/>
</dbReference>
<dbReference type="SMART" id="SM00874">
    <property type="entry name" value="B5"/>
    <property type="match status" value="1"/>
</dbReference>
<dbReference type="eggNOG" id="COG0073">
    <property type="taxonomic scope" value="Bacteria"/>
</dbReference>
<keyword evidence="4 15" id="KW-0963">Cytoplasm</keyword>
<dbReference type="Pfam" id="PF03147">
    <property type="entry name" value="FDX-ACB"/>
    <property type="match status" value="1"/>
</dbReference>
<dbReference type="GO" id="GO:0006432">
    <property type="term" value="P:phenylalanyl-tRNA aminoacylation"/>
    <property type="evidence" value="ECO:0007669"/>
    <property type="project" value="UniProtKB-UniRule"/>
</dbReference>
<dbReference type="PROSITE" id="PS51483">
    <property type="entry name" value="B5"/>
    <property type="match status" value="1"/>
</dbReference>
<evidence type="ECO:0000256" key="2">
    <source>
        <dbReference type="ARBA" id="ARBA00008653"/>
    </source>
</evidence>
<dbReference type="Gene3D" id="3.30.70.380">
    <property type="entry name" value="Ferrodoxin-fold anticodon-binding domain"/>
    <property type="match status" value="1"/>
</dbReference>
<feature type="binding site" evidence="15">
    <location>
        <position position="457"/>
    </location>
    <ligand>
        <name>Mg(2+)</name>
        <dbReference type="ChEBI" id="CHEBI:18420"/>
        <note>shared with alpha subunit</note>
    </ligand>
</feature>
<dbReference type="InterPro" id="IPR033714">
    <property type="entry name" value="tRNA_bind_bactPheRS"/>
</dbReference>
<dbReference type="Pfam" id="PF01588">
    <property type="entry name" value="tRNA_bind"/>
    <property type="match status" value="1"/>
</dbReference>
<accession>D3UFP8</accession>
<evidence type="ECO:0000256" key="9">
    <source>
        <dbReference type="ARBA" id="ARBA00022840"/>
    </source>
</evidence>
<dbReference type="InterPro" id="IPR045864">
    <property type="entry name" value="aa-tRNA-synth_II/BPL/LPL"/>
</dbReference>
<dbReference type="GO" id="GO:0000287">
    <property type="term" value="F:magnesium ion binding"/>
    <property type="evidence" value="ECO:0007669"/>
    <property type="project" value="UniProtKB-UniRule"/>
</dbReference>
<feature type="binding site" evidence="15">
    <location>
        <position position="451"/>
    </location>
    <ligand>
        <name>Mg(2+)</name>
        <dbReference type="ChEBI" id="CHEBI:18420"/>
        <note>shared with alpha subunit</note>
    </ligand>
</feature>
<comment type="similarity">
    <text evidence="2 15">Belongs to the phenylalanyl-tRNA synthetase beta subunit family. Type 1 subfamily.</text>
</comment>
<evidence type="ECO:0000256" key="6">
    <source>
        <dbReference type="ARBA" id="ARBA00022598"/>
    </source>
</evidence>
<keyword evidence="21" id="KW-1185">Reference proteome</keyword>
<dbReference type="Proteomes" id="UP000001522">
    <property type="component" value="Chromosome"/>
</dbReference>
<feature type="domain" description="TRNA-binding" evidence="17">
    <location>
        <begin position="39"/>
        <end position="153"/>
    </location>
</feature>
<dbReference type="PROSITE" id="PS51447">
    <property type="entry name" value="FDX_ACB"/>
    <property type="match status" value="1"/>
</dbReference>
<keyword evidence="11 16" id="KW-0694">RNA-binding</keyword>
<dbReference type="NCBIfam" id="NF045760">
    <property type="entry name" value="YtpR"/>
    <property type="match status" value="1"/>
</dbReference>
<keyword evidence="12 15" id="KW-0648">Protein biosynthesis</keyword>
<dbReference type="KEGG" id="hms:HMU00550"/>
<dbReference type="Pfam" id="PF17759">
    <property type="entry name" value="tRNA_synthFbeta"/>
    <property type="match status" value="1"/>
</dbReference>
<keyword evidence="5 16" id="KW-0820">tRNA-binding</keyword>
<dbReference type="GO" id="GO:0009328">
    <property type="term" value="C:phenylalanine-tRNA ligase complex"/>
    <property type="evidence" value="ECO:0007669"/>
    <property type="project" value="TreeGrafter"/>
</dbReference>
<evidence type="ECO:0000259" key="17">
    <source>
        <dbReference type="PROSITE" id="PS50886"/>
    </source>
</evidence>
<organism evidence="20 21">
    <name type="scientific">Helicobacter mustelae (strain ATCC 43772 / CCUG 25715 / CIP 103759 / LMG 18044 / NCTC 12198 / R85-136P)</name>
    <name type="common">Campylobacter mustelae</name>
    <dbReference type="NCBI Taxonomy" id="679897"/>
    <lineage>
        <taxon>Bacteria</taxon>
        <taxon>Pseudomonadati</taxon>
        <taxon>Campylobacterota</taxon>
        <taxon>Epsilonproteobacteria</taxon>
        <taxon>Campylobacterales</taxon>
        <taxon>Helicobacteraceae</taxon>
        <taxon>Helicobacter</taxon>
    </lineage>
</organism>
<keyword evidence="6 15" id="KW-0436">Ligase</keyword>
<evidence type="ECO:0000313" key="20">
    <source>
        <dbReference type="EMBL" id="CBG39319.1"/>
    </source>
</evidence>
<dbReference type="HOGENOM" id="CLU_016891_2_1_7"/>
<dbReference type="SUPFAM" id="SSF50249">
    <property type="entry name" value="Nucleic acid-binding proteins"/>
    <property type="match status" value="1"/>
</dbReference>
<evidence type="ECO:0000259" key="18">
    <source>
        <dbReference type="PROSITE" id="PS51447"/>
    </source>
</evidence>
<evidence type="ECO:0000256" key="5">
    <source>
        <dbReference type="ARBA" id="ARBA00022555"/>
    </source>
</evidence>
<dbReference type="InterPro" id="IPR004532">
    <property type="entry name" value="Phe-tRNA-ligase_IIc_bsu_bact"/>
</dbReference>
<dbReference type="InterPro" id="IPR012340">
    <property type="entry name" value="NA-bd_OB-fold"/>
</dbReference>
<dbReference type="NCBIfam" id="TIGR00472">
    <property type="entry name" value="pheT_bact"/>
    <property type="match status" value="1"/>
</dbReference>
<dbReference type="RefSeq" id="WP_013022418.1">
    <property type="nucleotide sequence ID" value="NC_013949.1"/>
</dbReference>
<keyword evidence="7 15" id="KW-0479">Metal-binding</keyword>
<keyword evidence="9 15" id="KW-0067">ATP-binding</keyword>
<dbReference type="InterPro" id="IPR005147">
    <property type="entry name" value="tRNA_synthase_B5-dom"/>
</dbReference>
<keyword evidence="10 15" id="KW-0460">Magnesium</keyword>
<evidence type="ECO:0000256" key="16">
    <source>
        <dbReference type="PROSITE-ProRule" id="PRU00209"/>
    </source>
</evidence>
<evidence type="ECO:0000256" key="7">
    <source>
        <dbReference type="ARBA" id="ARBA00022723"/>
    </source>
</evidence>
<evidence type="ECO:0000256" key="3">
    <source>
        <dbReference type="ARBA" id="ARBA00011209"/>
    </source>
</evidence>
<dbReference type="SUPFAM" id="SSF55681">
    <property type="entry name" value="Class II aaRS and biotin synthetases"/>
    <property type="match status" value="1"/>
</dbReference>
<evidence type="ECO:0000256" key="1">
    <source>
        <dbReference type="ARBA" id="ARBA00004496"/>
    </source>
</evidence>
<keyword evidence="8 15" id="KW-0547">Nucleotide-binding</keyword>
<feature type="domain" description="B5" evidence="19">
    <location>
        <begin position="396"/>
        <end position="473"/>
    </location>
</feature>
<evidence type="ECO:0000256" key="12">
    <source>
        <dbReference type="ARBA" id="ARBA00022917"/>
    </source>
</evidence>
<name>D3UFP8_HELM1</name>
<evidence type="ECO:0000256" key="13">
    <source>
        <dbReference type="ARBA" id="ARBA00023146"/>
    </source>
</evidence>
<evidence type="ECO:0000256" key="4">
    <source>
        <dbReference type="ARBA" id="ARBA00022490"/>
    </source>
</evidence>
<dbReference type="CDD" id="cd00769">
    <property type="entry name" value="PheRS_beta_core"/>
    <property type="match status" value="1"/>
</dbReference>
<reference evidence="20 21" key="1">
    <citation type="journal article" date="2010" name="BMC Genomics">
        <title>Comparative genomics and proteomics of Helicobacter mustelae, an ulcerogenic and carcinogenic gastric pathogen.</title>
        <authorList>
            <person name="O'Toole P.W."/>
            <person name="Snelling W.J."/>
            <person name="Canchaya C."/>
            <person name="Forde B.M."/>
            <person name="Hardie K.R."/>
            <person name="Josenhans C."/>
            <person name="Graham R.L.J."/>
            <person name="McMullan G."/>
            <person name="Parkhill J."/>
            <person name="Belda E."/>
            <person name="Bentley S.D."/>
        </authorList>
    </citation>
    <scope>NUCLEOTIDE SEQUENCE [LARGE SCALE GENOMIC DNA]</scope>
    <source>
        <strain evidence="21">ATCC 43772 / LMG 18044 / NCTC 12198 / 12198</strain>
    </source>
</reference>